<feature type="compositionally biased region" description="Pro residues" evidence="1">
    <location>
        <begin position="432"/>
        <end position="450"/>
    </location>
</feature>
<comment type="caution">
    <text evidence="2">The sequence shown here is derived from an EMBL/GenBank/DDBJ whole genome shotgun (WGS) entry which is preliminary data.</text>
</comment>
<feature type="region of interest" description="Disordered" evidence="1">
    <location>
        <begin position="553"/>
        <end position="574"/>
    </location>
</feature>
<gene>
    <name evidence="2" type="ORF">DL764_010089</name>
</gene>
<keyword evidence="3" id="KW-1185">Reference proteome</keyword>
<feature type="compositionally biased region" description="Pro residues" evidence="1">
    <location>
        <begin position="267"/>
        <end position="293"/>
    </location>
</feature>
<reference evidence="2 3" key="1">
    <citation type="submission" date="2018-06" db="EMBL/GenBank/DDBJ databases">
        <title>Complete Genomes of Monosporascus.</title>
        <authorList>
            <person name="Robinson A.J."/>
            <person name="Natvig D.O."/>
        </authorList>
    </citation>
    <scope>NUCLEOTIDE SEQUENCE [LARGE SCALE GENOMIC DNA]</scope>
    <source>
        <strain evidence="2 3">CBS 110550</strain>
    </source>
</reference>
<accession>A0A4Q4STC3</accession>
<dbReference type="AlphaFoldDB" id="A0A4Q4STC3"/>
<name>A0A4Q4STC3_9PEZI</name>
<feature type="compositionally biased region" description="Low complexity" evidence="1">
    <location>
        <begin position="351"/>
        <end position="381"/>
    </location>
</feature>
<feature type="region of interest" description="Disordered" evidence="1">
    <location>
        <begin position="247"/>
        <end position="450"/>
    </location>
</feature>
<dbReference type="EMBL" id="QJNU01001167">
    <property type="protein sequence ID" value="RYO78746.1"/>
    <property type="molecule type" value="Genomic_DNA"/>
</dbReference>
<protein>
    <submittedName>
        <fullName evidence="2">Uncharacterized protein</fullName>
    </submittedName>
</protein>
<dbReference type="OrthoDB" id="3440029at2759"/>
<feature type="compositionally biased region" description="Pro residues" evidence="1">
    <location>
        <begin position="320"/>
        <end position="334"/>
    </location>
</feature>
<evidence type="ECO:0000313" key="3">
    <source>
        <dbReference type="Proteomes" id="UP000293360"/>
    </source>
</evidence>
<dbReference type="STRING" id="155417.A0A4Q4STC3"/>
<sequence length="596" mass="65530">MAAEQPFVQLNVPGRQGGNTQPRMAGPQGMPGALPGPPRHMLPPDLRQGRAVEISDVSEDLLSEADMRDRLMEYVVYRFEKMAQQSQYDEYGELQLPTWDKAIRVQVNGMSPRQIAKEIRWLNQTSLPVIEKKNGLPPPLQRQIDAARDQLGKHEGHHDLLNYQWVLAQIDHQLREVRPSKARRGKVYPITQSRCNSAKRRSHCVSGGHRRKQYERISLTAYFRREPRGSADIRMLWEMKKLQSMNGNQPWPAFPNQVPQQPGIFAGPPPRGPTGPPGGPRGPPGGPGGPPGGPAQGPLGVGGGTQGPPPVRHDRGGVKGPPPNNSGRPVPAPPGVNQRFHRKERRHSDCSSDSGSSYSGSSGSESSATLPSSVTGSGSSTRGHNRSKHQGPGPWRDNCQPHGFNHPRRHAKPGKQHVIGSGPLFPGVTGPYGPPPMPPPHPVAAVPPPDNLQRVAQDAYNAGRQDERHDARAEEIALGAARAPRPRPHIIQGARPTRMARTLSVDPVDFRHQRDLDDELSGLDHLSLHDGDSTDYLDGDTEYEYRVQNGSILSEDPFRGPSHPSYPSHGRTGMPHHYVEVTDRRGGRPYIRRPFL</sequence>
<organism evidence="2 3">
    <name type="scientific">Monosporascus ibericus</name>
    <dbReference type="NCBI Taxonomy" id="155417"/>
    <lineage>
        <taxon>Eukaryota</taxon>
        <taxon>Fungi</taxon>
        <taxon>Dikarya</taxon>
        <taxon>Ascomycota</taxon>
        <taxon>Pezizomycotina</taxon>
        <taxon>Sordariomycetes</taxon>
        <taxon>Xylariomycetidae</taxon>
        <taxon>Xylariales</taxon>
        <taxon>Xylariales incertae sedis</taxon>
        <taxon>Monosporascus</taxon>
    </lineage>
</organism>
<proteinExistence type="predicted"/>
<evidence type="ECO:0000313" key="2">
    <source>
        <dbReference type="EMBL" id="RYO78746.1"/>
    </source>
</evidence>
<feature type="compositionally biased region" description="Basic residues" evidence="1">
    <location>
        <begin position="405"/>
        <end position="415"/>
    </location>
</feature>
<dbReference type="Proteomes" id="UP000293360">
    <property type="component" value="Unassembled WGS sequence"/>
</dbReference>
<evidence type="ECO:0000256" key="1">
    <source>
        <dbReference type="SAM" id="MobiDB-lite"/>
    </source>
</evidence>
<feature type="region of interest" description="Disordered" evidence="1">
    <location>
        <begin position="1"/>
        <end position="32"/>
    </location>
</feature>